<dbReference type="SUPFAM" id="SSF88723">
    <property type="entry name" value="PIN domain-like"/>
    <property type="match status" value="1"/>
</dbReference>
<reference evidence="19" key="1">
    <citation type="submission" date="2023-08" db="EMBL/GenBank/DDBJ databases">
        <title>Reference Genome Resource for the Citrus Pathogen Phytophthora citrophthora.</title>
        <authorList>
            <person name="Moller H."/>
            <person name="Coetzee B."/>
            <person name="Rose L.J."/>
            <person name="Van Niekerk J.M."/>
        </authorList>
    </citation>
    <scope>NUCLEOTIDE SEQUENCE</scope>
    <source>
        <strain evidence="19">STE-U-9442</strain>
    </source>
</reference>
<proteinExistence type="inferred from homology"/>
<accession>A0AAD9G1Z0</accession>
<keyword evidence="6" id="KW-0479">Metal-binding</keyword>
<feature type="compositionally biased region" description="Polar residues" evidence="16">
    <location>
        <begin position="703"/>
        <end position="721"/>
    </location>
</feature>
<keyword evidence="12" id="KW-0238">DNA-binding</keyword>
<gene>
    <name evidence="19" type="ORF">P3T76_013923</name>
</gene>
<dbReference type="GO" id="GO:0005634">
    <property type="term" value="C:nucleus"/>
    <property type="evidence" value="ECO:0007669"/>
    <property type="project" value="UniProtKB-SubCell"/>
</dbReference>
<feature type="region of interest" description="Disordered" evidence="16">
    <location>
        <begin position="697"/>
        <end position="774"/>
    </location>
</feature>
<dbReference type="SMART" id="SM00484">
    <property type="entry name" value="XPGI"/>
    <property type="match status" value="1"/>
</dbReference>
<dbReference type="SMART" id="SM00485">
    <property type="entry name" value="XPGN"/>
    <property type="match status" value="1"/>
</dbReference>
<keyword evidence="5" id="KW-0540">Nuclease</keyword>
<evidence type="ECO:0000256" key="2">
    <source>
        <dbReference type="ARBA" id="ARBA00004123"/>
    </source>
</evidence>
<evidence type="ECO:0000256" key="3">
    <source>
        <dbReference type="ARBA" id="ARBA00010563"/>
    </source>
</evidence>
<keyword evidence="10" id="KW-0460">Magnesium</keyword>
<comment type="similarity">
    <text evidence="3">Belongs to the XPG/RAD2 endonuclease family. EXO1 subfamily.</text>
</comment>
<organism evidence="19 20">
    <name type="scientific">Phytophthora citrophthora</name>
    <dbReference type="NCBI Taxonomy" id="4793"/>
    <lineage>
        <taxon>Eukaryota</taxon>
        <taxon>Sar</taxon>
        <taxon>Stramenopiles</taxon>
        <taxon>Oomycota</taxon>
        <taxon>Peronosporomycetes</taxon>
        <taxon>Peronosporales</taxon>
        <taxon>Peronosporaceae</taxon>
        <taxon>Phytophthora</taxon>
    </lineage>
</organism>
<feature type="compositionally biased region" description="Polar residues" evidence="16">
    <location>
        <begin position="741"/>
        <end position="753"/>
    </location>
</feature>
<dbReference type="FunFam" id="1.10.150.20:FF:000011">
    <property type="entry name" value="exonuclease 1"/>
    <property type="match status" value="1"/>
</dbReference>
<comment type="subcellular location">
    <subcellularLocation>
        <location evidence="2">Nucleus</location>
    </subcellularLocation>
</comment>
<comment type="cofactor">
    <cofactor evidence="1">
        <name>Mg(2+)</name>
        <dbReference type="ChEBI" id="CHEBI:18420"/>
    </cofactor>
</comment>
<keyword evidence="11" id="KW-0267">Excision nuclease</keyword>
<feature type="region of interest" description="Disordered" evidence="16">
    <location>
        <begin position="539"/>
        <end position="596"/>
    </location>
</feature>
<keyword evidence="7" id="KW-0227">DNA damage</keyword>
<evidence type="ECO:0000256" key="9">
    <source>
        <dbReference type="ARBA" id="ARBA00022839"/>
    </source>
</evidence>
<evidence type="ECO:0000256" key="11">
    <source>
        <dbReference type="ARBA" id="ARBA00022881"/>
    </source>
</evidence>
<keyword evidence="8" id="KW-0378">Hydrolase</keyword>
<evidence type="ECO:0000256" key="4">
    <source>
        <dbReference type="ARBA" id="ARBA00022553"/>
    </source>
</evidence>
<dbReference type="InterPro" id="IPR006084">
    <property type="entry name" value="XPG/Rad2"/>
</dbReference>
<evidence type="ECO:0000256" key="7">
    <source>
        <dbReference type="ARBA" id="ARBA00022763"/>
    </source>
</evidence>
<evidence type="ECO:0000256" key="10">
    <source>
        <dbReference type="ARBA" id="ARBA00022842"/>
    </source>
</evidence>
<keyword evidence="13" id="KW-0496">Mitochondrion</keyword>
<dbReference type="FunFam" id="3.40.50.1010:FF:000002">
    <property type="entry name" value="Exonuclease 1, putative"/>
    <property type="match status" value="1"/>
</dbReference>
<evidence type="ECO:0000313" key="19">
    <source>
        <dbReference type="EMBL" id="KAK1930601.1"/>
    </source>
</evidence>
<evidence type="ECO:0000313" key="20">
    <source>
        <dbReference type="Proteomes" id="UP001259832"/>
    </source>
</evidence>
<evidence type="ECO:0000256" key="15">
    <source>
        <dbReference type="ARBA" id="ARBA00023242"/>
    </source>
</evidence>
<evidence type="ECO:0000256" key="1">
    <source>
        <dbReference type="ARBA" id="ARBA00001946"/>
    </source>
</evidence>
<dbReference type="Pfam" id="PF00867">
    <property type="entry name" value="XPG_I"/>
    <property type="match status" value="1"/>
</dbReference>
<evidence type="ECO:0000256" key="14">
    <source>
        <dbReference type="ARBA" id="ARBA00023204"/>
    </source>
</evidence>
<dbReference type="PRINTS" id="PR00853">
    <property type="entry name" value="XPGRADSUPER"/>
</dbReference>
<evidence type="ECO:0000256" key="8">
    <source>
        <dbReference type="ARBA" id="ARBA00022801"/>
    </source>
</evidence>
<name>A0AAD9G1Z0_9STRA</name>
<comment type="caution">
    <text evidence="19">The sequence shown here is derived from an EMBL/GenBank/DDBJ whole genome shotgun (WGS) entry which is preliminary data.</text>
</comment>
<dbReference type="GO" id="GO:0046872">
    <property type="term" value="F:metal ion binding"/>
    <property type="evidence" value="ECO:0007669"/>
    <property type="project" value="UniProtKB-KW"/>
</dbReference>
<dbReference type="InterPro" id="IPR008918">
    <property type="entry name" value="HhH2"/>
</dbReference>
<dbReference type="AlphaFoldDB" id="A0AAD9G1Z0"/>
<evidence type="ECO:0000256" key="16">
    <source>
        <dbReference type="SAM" id="MobiDB-lite"/>
    </source>
</evidence>
<evidence type="ECO:0000259" key="18">
    <source>
        <dbReference type="SMART" id="SM00485"/>
    </source>
</evidence>
<keyword evidence="9 19" id="KW-0269">Exonuclease</keyword>
<evidence type="ECO:0000256" key="5">
    <source>
        <dbReference type="ARBA" id="ARBA00022722"/>
    </source>
</evidence>
<protein>
    <submittedName>
        <fullName evidence="19">Exonuclease 1</fullName>
    </submittedName>
</protein>
<feature type="compositionally biased region" description="Polar residues" evidence="16">
    <location>
        <begin position="583"/>
        <end position="596"/>
    </location>
</feature>
<dbReference type="GO" id="GO:0035312">
    <property type="term" value="F:5'-3' DNA exonuclease activity"/>
    <property type="evidence" value="ECO:0007669"/>
    <property type="project" value="InterPro"/>
</dbReference>
<keyword evidence="4" id="KW-0597">Phosphoprotein</keyword>
<dbReference type="InterPro" id="IPR006086">
    <property type="entry name" value="XPG-I_dom"/>
</dbReference>
<dbReference type="Gene3D" id="1.10.150.20">
    <property type="entry name" value="5' to 3' exonuclease, C-terminal subdomain"/>
    <property type="match status" value="1"/>
</dbReference>
<evidence type="ECO:0000259" key="17">
    <source>
        <dbReference type="SMART" id="SM00484"/>
    </source>
</evidence>
<dbReference type="PANTHER" id="PTHR11081:SF65">
    <property type="entry name" value="DNA DAMAGE-INDUCIBLE PROTEIN DIN7-RELATED"/>
    <property type="match status" value="1"/>
</dbReference>
<dbReference type="InterPro" id="IPR029060">
    <property type="entry name" value="PIN-like_dom_sf"/>
</dbReference>
<sequence>MPRRVHEQYQAKLRVQHAKEAATKQKCSAQHHKEVDKSCDLQQNLDTETSTHKETIESLLLSVMPWPGKSPYSMEELSTMSTMYIHAARAALALKNGGRSPLHSIEDLTLRPAKTAKESDVAMGISGLLPVLKSITETKTIDEYKGRTLAIDGYCWLHRAIYSCSQEICLGQETDKYVTYFMDRINTLLHNGVTPYVVFDGGPLPMKKGTEEERRKTRQKNRELGIQHYNSKRFGEARKCFVRAADVSPYMAHRVIQHLKAQNVAYIVAPYEADAQLAYLVKNGLADGVITEDSDCLPFGCQMVLFKMDRDNVAQEIQTANLKKNKGMSFHMFTEQMFLEMCIFSGCDYLPSIPGFGLKKAYTAMKQHGSFTKIIRALRLEGKVRVPNTYEDDFRKAVLTFRHQRVYCPTKKEMVPLTPIPANVMESDPLMDFVGPMLPNDIAKSIAEGSMDPITTKPFPDQAPLQHCKSMQPSAAKFAPHLIRKPAAPPKTKEAITSFFHASESAAAAVFNASRSNSAPAKRKLPTSFIEKWASKTATPQKIVTSDSTEKPTASSPLVTSRFFGGKPRNVSPPDEAAKKSALRSQDMSSTFQSQEPCGVDVARNISFDPQTDKTRVLPTLQKGDVSKENKAPNFQEAIRNAASSGKETAFSRMMRAGSMIQQHKLKKRKISGPGVRSGRLHQISLTSRIEKFAFQKEPAIPRSSSDSPVEQATDAENTSENLDDPDDQLTFSIADPSTDVAPSQEANANTCTALDKKEDGIDTSNTLTPESVAPAPMASFDRFRFKL</sequence>
<dbReference type="Gene3D" id="3.40.50.1010">
    <property type="entry name" value="5'-nuclease"/>
    <property type="match status" value="1"/>
</dbReference>
<keyword evidence="14" id="KW-0234">DNA repair</keyword>
<dbReference type="SUPFAM" id="SSF47807">
    <property type="entry name" value="5' to 3' exonuclease, C-terminal subdomain"/>
    <property type="match status" value="1"/>
</dbReference>
<dbReference type="GO" id="GO:0006281">
    <property type="term" value="P:DNA repair"/>
    <property type="evidence" value="ECO:0007669"/>
    <property type="project" value="UniProtKB-KW"/>
</dbReference>
<dbReference type="InterPro" id="IPR036279">
    <property type="entry name" value="5-3_exonuclease_C_sf"/>
</dbReference>
<dbReference type="GO" id="GO:0017108">
    <property type="term" value="F:5'-flap endonuclease activity"/>
    <property type="evidence" value="ECO:0007669"/>
    <property type="project" value="TreeGrafter"/>
</dbReference>
<evidence type="ECO:0000256" key="13">
    <source>
        <dbReference type="ARBA" id="ARBA00023128"/>
    </source>
</evidence>
<dbReference type="GO" id="GO:0003677">
    <property type="term" value="F:DNA binding"/>
    <property type="evidence" value="ECO:0007669"/>
    <property type="project" value="UniProtKB-KW"/>
</dbReference>
<dbReference type="CDD" id="cd09908">
    <property type="entry name" value="H3TH_EXO1"/>
    <property type="match status" value="1"/>
</dbReference>
<dbReference type="Proteomes" id="UP001259832">
    <property type="component" value="Unassembled WGS sequence"/>
</dbReference>
<keyword evidence="20" id="KW-1185">Reference proteome</keyword>
<dbReference type="SMART" id="SM00279">
    <property type="entry name" value="HhH2"/>
    <property type="match status" value="1"/>
</dbReference>
<dbReference type="EMBL" id="JASMQC010000038">
    <property type="protein sequence ID" value="KAK1930601.1"/>
    <property type="molecule type" value="Genomic_DNA"/>
</dbReference>
<keyword evidence="15" id="KW-0539">Nucleus</keyword>
<evidence type="ECO:0000256" key="6">
    <source>
        <dbReference type="ARBA" id="ARBA00022723"/>
    </source>
</evidence>
<dbReference type="Pfam" id="PF00752">
    <property type="entry name" value="XPG_N"/>
    <property type="match status" value="1"/>
</dbReference>
<feature type="domain" description="XPG-I" evidence="17">
    <location>
        <begin position="260"/>
        <end position="332"/>
    </location>
</feature>
<dbReference type="InterPro" id="IPR044752">
    <property type="entry name" value="PIN-like_EXO1"/>
</dbReference>
<dbReference type="InterPro" id="IPR037315">
    <property type="entry name" value="EXO1_H3TH"/>
</dbReference>
<dbReference type="InterPro" id="IPR006085">
    <property type="entry name" value="XPG_DNA_repair_N"/>
</dbReference>
<dbReference type="PANTHER" id="PTHR11081">
    <property type="entry name" value="FLAP ENDONUCLEASE FAMILY MEMBER"/>
    <property type="match status" value="1"/>
</dbReference>
<dbReference type="CDD" id="cd09857">
    <property type="entry name" value="PIN_EXO1"/>
    <property type="match status" value="1"/>
</dbReference>
<feature type="compositionally biased region" description="Polar residues" evidence="16">
    <location>
        <begin position="539"/>
        <end position="559"/>
    </location>
</feature>
<feature type="domain" description="XPG N-terminal" evidence="18">
    <location>
        <begin position="123"/>
        <end position="221"/>
    </location>
</feature>
<evidence type="ECO:0000256" key="12">
    <source>
        <dbReference type="ARBA" id="ARBA00023125"/>
    </source>
</evidence>